<name>A0A512RMX5_9BACT</name>
<accession>A0A512RMX5</accession>
<sequence length="415" mass="46375">MRVVTVLCTLSLGMLACNQQPARQHNAYPDNIFTYMEGAQTRWSSPENINAEKGKGATANHGAKGHPYDSINSGASKVLLDVQGQGIINRIWITINDRSPEMLRSLKLEMYWDNETKPAVTAPLGDFFGVGLGRMATFENALFASPEGRSFLCYIPMPFRKAAKIVVTNESGKKLSHIFFDVNFQLLEHWDERFMYFHAYWHRDTATTVGKDFELLPAVKGKGRFLGVSIGVNANPAYNMTWWGEGEVKMFLDGDKDLPTLAGTGTEDYIGTAWSQGWFCNRYSGCLVDDWPNKQWAFYRFHIPDPVFFAQDCRVTIQQIGGDFKKNVLPIQQAGKAKLIPVTIGGDYAKSNLLFSKDSVVSLDDPSLPEGWTNFYRSDDVSATAYFYLATPSSNLPALQSSAIRTTQLRSKSEG</sequence>
<dbReference type="Gene3D" id="2.60.120.1390">
    <property type="match status" value="1"/>
</dbReference>
<evidence type="ECO:0000313" key="3">
    <source>
        <dbReference type="Proteomes" id="UP000321436"/>
    </source>
</evidence>
<dbReference type="InterPro" id="IPR021345">
    <property type="entry name" value="DUF2961"/>
</dbReference>
<dbReference type="EMBL" id="BKAU01000004">
    <property type="protein sequence ID" value="GEP97041.1"/>
    <property type="molecule type" value="Genomic_DNA"/>
</dbReference>
<dbReference type="Pfam" id="PF11175">
    <property type="entry name" value="DUF2961"/>
    <property type="match status" value="1"/>
</dbReference>
<feature type="region of interest" description="Disordered" evidence="1">
    <location>
        <begin position="47"/>
        <end position="66"/>
    </location>
</feature>
<gene>
    <name evidence="2" type="ORF">CCY01nite_33010</name>
</gene>
<evidence type="ECO:0008006" key="4">
    <source>
        <dbReference type="Google" id="ProtNLM"/>
    </source>
</evidence>
<organism evidence="2 3">
    <name type="scientific">Chitinophaga cymbidii</name>
    <dbReference type="NCBI Taxonomy" id="1096750"/>
    <lineage>
        <taxon>Bacteria</taxon>
        <taxon>Pseudomonadati</taxon>
        <taxon>Bacteroidota</taxon>
        <taxon>Chitinophagia</taxon>
        <taxon>Chitinophagales</taxon>
        <taxon>Chitinophagaceae</taxon>
        <taxon>Chitinophaga</taxon>
    </lineage>
</organism>
<dbReference type="AlphaFoldDB" id="A0A512RMX5"/>
<dbReference type="RefSeq" id="WP_222614422.1">
    <property type="nucleotide sequence ID" value="NZ_BKAU01000004.1"/>
</dbReference>
<dbReference type="Proteomes" id="UP000321436">
    <property type="component" value="Unassembled WGS sequence"/>
</dbReference>
<evidence type="ECO:0000256" key="1">
    <source>
        <dbReference type="SAM" id="MobiDB-lite"/>
    </source>
</evidence>
<dbReference type="PROSITE" id="PS51257">
    <property type="entry name" value="PROKAR_LIPOPROTEIN"/>
    <property type="match status" value="1"/>
</dbReference>
<reference evidence="2 3" key="1">
    <citation type="submission" date="2019-07" db="EMBL/GenBank/DDBJ databases">
        <title>Whole genome shotgun sequence of Chitinophaga cymbidii NBRC 109752.</title>
        <authorList>
            <person name="Hosoyama A."/>
            <person name="Uohara A."/>
            <person name="Ohji S."/>
            <person name="Ichikawa N."/>
        </authorList>
    </citation>
    <scope>NUCLEOTIDE SEQUENCE [LARGE SCALE GENOMIC DNA]</scope>
    <source>
        <strain evidence="2 3">NBRC 109752</strain>
    </source>
</reference>
<evidence type="ECO:0000313" key="2">
    <source>
        <dbReference type="EMBL" id="GEP97041.1"/>
    </source>
</evidence>
<comment type="caution">
    <text evidence="2">The sequence shown here is derived from an EMBL/GenBank/DDBJ whole genome shotgun (WGS) entry which is preliminary data.</text>
</comment>
<keyword evidence="3" id="KW-1185">Reference proteome</keyword>
<proteinExistence type="predicted"/>
<protein>
    <recommendedName>
        <fullName evidence="4">DUF2961 domain-containing protein</fullName>
    </recommendedName>
</protein>